<evidence type="ECO:0000313" key="3">
    <source>
        <dbReference type="RefSeq" id="XP_026680872.1"/>
    </source>
</evidence>
<sequence length="194" mass="22750">MASKRSFTGEDGNANNFSKHLIETQRAFELMSLKNNNLDDQIAKLRKELEDKDEEFQDAYKCLLSMDEETEAERTILLSLRKTVRVEAEKGEVLKRKIEDGNQLLDTWQNKEREIIEKFEQDGMTIIEKARENHHINSTQELSGRVNTVRQQVKESQEKKRELEEKVAALKVQLYETQNNSGWEGLDQVYFQLK</sequence>
<proteinExistence type="predicted"/>
<dbReference type="GeneID" id="103511248"/>
<protein>
    <submittedName>
        <fullName evidence="3">Kinesin-like protein KIF16B</fullName>
    </submittedName>
</protein>
<dbReference type="AlphaFoldDB" id="A0A3Q0IXA8"/>
<keyword evidence="2" id="KW-1185">Reference proteome</keyword>
<accession>A0A3Q0IXA8</accession>
<keyword evidence="1" id="KW-0175">Coiled coil</keyword>
<evidence type="ECO:0000256" key="1">
    <source>
        <dbReference type="SAM" id="Coils"/>
    </source>
</evidence>
<dbReference type="Proteomes" id="UP000079169">
    <property type="component" value="Unplaced"/>
</dbReference>
<gene>
    <name evidence="3" type="primary">LOC103511248</name>
</gene>
<dbReference type="KEGG" id="dci:103511248"/>
<feature type="coiled-coil region" evidence="1">
    <location>
        <begin position="146"/>
        <end position="180"/>
    </location>
</feature>
<name>A0A3Q0IXA8_DIACI</name>
<evidence type="ECO:0000313" key="2">
    <source>
        <dbReference type="Proteomes" id="UP000079169"/>
    </source>
</evidence>
<feature type="coiled-coil region" evidence="1">
    <location>
        <begin position="28"/>
        <end position="55"/>
    </location>
</feature>
<dbReference type="PaxDb" id="121845-A0A3Q0IXA8"/>
<organism evidence="2 3">
    <name type="scientific">Diaphorina citri</name>
    <name type="common">Asian citrus psyllid</name>
    <dbReference type="NCBI Taxonomy" id="121845"/>
    <lineage>
        <taxon>Eukaryota</taxon>
        <taxon>Metazoa</taxon>
        <taxon>Ecdysozoa</taxon>
        <taxon>Arthropoda</taxon>
        <taxon>Hexapoda</taxon>
        <taxon>Insecta</taxon>
        <taxon>Pterygota</taxon>
        <taxon>Neoptera</taxon>
        <taxon>Paraneoptera</taxon>
        <taxon>Hemiptera</taxon>
        <taxon>Sternorrhyncha</taxon>
        <taxon>Psylloidea</taxon>
        <taxon>Psyllidae</taxon>
        <taxon>Diaphorininae</taxon>
        <taxon>Diaphorina</taxon>
    </lineage>
</organism>
<dbReference type="RefSeq" id="XP_026680872.1">
    <property type="nucleotide sequence ID" value="XM_026825071.1"/>
</dbReference>
<reference evidence="3" key="1">
    <citation type="submission" date="2025-08" db="UniProtKB">
        <authorList>
            <consortium name="RefSeq"/>
        </authorList>
    </citation>
    <scope>IDENTIFICATION</scope>
</reference>